<proteinExistence type="predicted"/>
<organism evidence="3 4">
    <name type="scientific">Ectocarpus siliculosus</name>
    <name type="common">Brown alga</name>
    <name type="synonym">Conferva siliculosa</name>
    <dbReference type="NCBI Taxonomy" id="2880"/>
    <lineage>
        <taxon>Eukaryota</taxon>
        <taxon>Sar</taxon>
        <taxon>Stramenopiles</taxon>
        <taxon>Ochrophyta</taxon>
        <taxon>PX clade</taxon>
        <taxon>Phaeophyceae</taxon>
        <taxon>Ectocarpales</taxon>
        <taxon>Ectocarpaceae</taxon>
        <taxon>Ectocarpus</taxon>
    </lineage>
</organism>
<gene>
    <name evidence="3" type="ORF">Esi_0381_0008</name>
</gene>
<evidence type="ECO:0000313" key="3">
    <source>
        <dbReference type="EMBL" id="CBJ32860.1"/>
    </source>
</evidence>
<keyword evidence="1" id="KW-0175">Coiled coil</keyword>
<name>D7FZQ3_ECTSI</name>
<dbReference type="Proteomes" id="UP000002630">
    <property type="component" value="Linkage Group LG06"/>
</dbReference>
<dbReference type="InParanoid" id="D7FZQ3"/>
<evidence type="ECO:0000256" key="1">
    <source>
        <dbReference type="SAM" id="Coils"/>
    </source>
</evidence>
<keyword evidence="4" id="KW-1185">Reference proteome</keyword>
<feature type="compositionally biased region" description="Gly residues" evidence="2">
    <location>
        <begin position="16"/>
        <end position="27"/>
    </location>
</feature>
<dbReference type="OrthoDB" id="10489158at2759"/>
<dbReference type="EMBL" id="FN649731">
    <property type="protein sequence ID" value="CBJ32860.1"/>
    <property type="molecule type" value="Genomic_DNA"/>
</dbReference>
<feature type="coiled-coil region" evidence="1">
    <location>
        <begin position="328"/>
        <end position="387"/>
    </location>
</feature>
<evidence type="ECO:0000313" key="4">
    <source>
        <dbReference type="Proteomes" id="UP000002630"/>
    </source>
</evidence>
<reference evidence="3 4" key="1">
    <citation type="journal article" date="2010" name="Nature">
        <title>The Ectocarpus genome and the independent evolution of multicellularity in brown algae.</title>
        <authorList>
            <person name="Cock J.M."/>
            <person name="Sterck L."/>
            <person name="Rouze P."/>
            <person name="Scornet D."/>
            <person name="Allen A.E."/>
            <person name="Amoutzias G."/>
            <person name="Anthouard V."/>
            <person name="Artiguenave F."/>
            <person name="Aury J.M."/>
            <person name="Badger J.H."/>
            <person name="Beszteri B."/>
            <person name="Billiau K."/>
            <person name="Bonnet E."/>
            <person name="Bothwell J.H."/>
            <person name="Bowler C."/>
            <person name="Boyen C."/>
            <person name="Brownlee C."/>
            <person name="Carrano C.J."/>
            <person name="Charrier B."/>
            <person name="Cho G.Y."/>
            <person name="Coelho S.M."/>
            <person name="Collen J."/>
            <person name="Corre E."/>
            <person name="Da Silva C."/>
            <person name="Delage L."/>
            <person name="Delaroque N."/>
            <person name="Dittami S.M."/>
            <person name="Doulbeau S."/>
            <person name="Elias M."/>
            <person name="Farnham G."/>
            <person name="Gachon C.M."/>
            <person name="Gschloessl B."/>
            <person name="Heesch S."/>
            <person name="Jabbari K."/>
            <person name="Jubin C."/>
            <person name="Kawai H."/>
            <person name="Kimura K."/>
            <person name="Kloareg B."/>
            <person name="Kupper F.C."/>
            <person name="Lang D."/>
            <person name="Le Bail A."/>
            <person name="Leblanc C."/>
            <person name="Lerouge P."/>
            <person name="Lohr M."/>
            <person name="Lopez P.J."/>
            <person name="Martens C."/>
            <person name="Maumus F."/>
            <person name="Michel G."/>
            <person name="Miranda-Saavedra D."/>
            <person name="Morales J."/>
            <person name="Moreau H."/>
            <person name="Motomura T."/>
            <person name="Nagasato C."/>
            <person name="Napoli C.A."/>
            <person name="Nelson D.R."/>
            <person name="Nyvall-Collen P."/>
            <person name="Peters A.F."/>
            <person name="Pommier C."/>
            <person name="Potin P."/>
            <person name="Poulain J."/>
            <person name="Quesneville H."/>
            <person name="Read B."/>
            <person name="Rensing S.A."/>
            <person name="Ritter A."/>
            <person name="Rousvoal S."/>
            <person name="Samanta M."/>
            <person name="Samson G."/>
            <person name="Schroeder D.C."/>
            <person name="Segurens B."/>
            <person name="Strittmatter M."/>
            <person name="Tonon T."/>
            <person name="Tregear J.W."/>
            <person name="Valentin K."/>
            <person name="von Dassow P."/>
            <person name="Yamagishi T."/>
            <person name="Van de Peer Y."/>
            <person name="Wincker P."/>
        </authorList>
    </citation>
    <scope>NUCLEOTIDE SEQUENCE [LARGE SCALE GENOMIC DNA]</scope>
    <source>
        <strain evidence="4">Ec32 / CCAP1310/4</strain>
    </source>
</reference>
<feature type="compositionally biased region" description="Polar residues" evidence="2">
    <location>
        <begin position="272"/>
        <end position="293"/>
    </location>
</feature>
<protein>
    <submittedName>
        <fullName evidence="3">Uncharacterized protein</fullName>
    </submittedName>
</protein>
<feature type="region of interest" description="Disordered" evidence="2">
    <location>
        <begin position="1"/>
        <end position="58"/>
    </location>
</feature>
<feature type="region of interest" description="Disordered" evidence="2">
    <location>
        <begin position="271"/>
        <end position="293"/>
    </location>
</feature>
<evidence type="ECO:0000256" key="2">
    <source>
        <dbReference type="SAM" id="MobiDB-lite"/>
    </source>
</evidence>
<accession>D7FZQ3</accession>
<dbReference type="AlphaFoldDB" id="D7FZQ3"/>
<dbReference type="EMBL" id="FN648577">
    <property type="protein sequence ID" value="CBJ32860.1"/>
    <property type="molecule type" value="Genomic_DNA"/>
</dbReference>
<sequence length="426" mass="46673">MMVCPFRRSQPSAAQEGGGSGGAGGSGRPLSVGRSRTGRTAETRRALRKRSQSVGDKMALVGPGAPSPTTFSPQAPVQPNLLLYHVSRPEPRARWVFNLSKHTNVTDSGPPPETITSTIDKKRPNLGGLVWVNAVAGSLHCCLQKGVKNKAVTPVPANVLDGWLNGQTGLWWIGALKEGHRALWDSHVVMNWAMVFIPSSPEIAAKNNMEVWHDKCLPGSLRVARPGELTRKILDIVADDQDKEPSQVVHTHLCILLAEGDDLELKRPRMFSSVTTPSPGETPTSKKALSHSRSISSFDLGPSLEKNGLARAGDASLGAITNRNVAGIEEALEKVAKYRERIVILKDDRRAKKALMDQLRHELEEKEATLSAENERLRLERNDIKDRAKGLWVDLENLRRDANDWPSVIGPVGTMLRPLENAWSMV</sequence>